<feature type="transmembrane region" description="Helical" evidence="1">
    <location>
        <begin position="146"/>
        <end position="168"/>
    </location>
</feature>
<dbReference type="PANTHER" id="PTHR42204:SF1">
    <property type="entry name" value="INTEGRAL MEMBRANE PROTEIN"/>
    <property type="match status" value="1"/>
</dbReference>
<feature type="transmembrane region" description="Helical" evidence="1">
    <location>
        <begin position="12"/>
        <end position="31"/>
    </location>
</feature>
<proteinExistence type="predicted"/>
<feature type="transmembrane region" description="Helical" evidence="1">
    <location>
        <begin position="198"/>
        <end position="219"/>
    </location>
</feature>
<evidence type="ECO:0000259" key="2">
    <source>
        <dbReference type="Pfam" id="PF01970"/>
    </source>
</evidence>
<feature type="transmembrane region" description="Helical" evidence="1">
    <location>
        <begin position="115"/>
        <end position="134"/>
    </location>
</feature>
<evidence type="ECO:0000256" key="1">
    <source>
        <dbReference type="SAM" id="Phobius"/>
    </source>
</evidence>
<feature type="transmembrane region" description="Helical" evidence="1">
    <location>
        <begin position="474"/>
        <end position="493"/>
    </location>
</feature>
<reference evidence="3" key="1">
    <citation type="journal article" date="2014" name="Genome Biol. Evol.">
        <title>Pangenome evidence for extensive interdomain horizontal transfer affecting lineage core and shell genes in uncultured planktonic thaumarchaeota and euryarchaeota.</title>
        <authorList>
            <person name="Deschamps P."/>
            <person name="Zivanovic Y."/>
            <person name="Moreira D."/>
            <person name="Rodriguez-Valera F."/>
            <person name="Lopez-Garcia P."/>
        </authorList>
    </citation>
    <scope>NUCLEOTIDE SEQUENCE</scope>
</reference>
<feature type="transmembrane region" description="Helical" evidence="1">
    <location>
        <begin position="529"/>
        <end position="546"/>
    </location>
</feature>
<dbReference type="AlphaFoldDB" id="A0A075FYT0"/>
<dbReference type="Pfam" id="PF01970">
    <property type="entry name" value="TctA"/>
    <property type="match status" value="2"/>
</dbReference>
<keyword evidence="1" id="KW-0472">Membrane</keyword>
<organism evidence="3">
    <name type="scientific">uncultured marine group II/III euryarchaeote AD1000_80_C01</name>
    <dbReference type="NCBI Taxonomy" id="1457813"/>
    <lineage>
        <taxon>Archaea</taxon>
        <taxon>Methanobacteriati</taxon>
        <taxon>Methanobacteriota</taxon>
        <taxon>environmental samples</taxon>
    </lineage>
</organism>
<feature type="transmembrane region" description="Helical" evidence="1">
    <location>
        <begin position="231"/>
        <end position="253"/>
    </location>
</feature>
<feature type="transmembrane region" description="Helical" evidence="1">
    <location>
        <begin position="423"/>
        <end position="445"/>
    </location>
</feature>
<dbReference type="InterPro" id="IPR002823">
    <property type="entry name" value="DUF112_TM"/>
</dbReference>
<feature type="transmembrane region" description="Helical" evidence="1">
    <location>
        <begin position="505"/>
        <end position="523"/>
    </location>
</feature>
<feature type="transmembrane region" description="Helical" evidence="1">
    <location>
        <begin position="38"/>
        <end position="63"/>
    </location>
</feature>
<feature type="transmembrane region" description="Helical" evidence="1">
    <location>
        <begin position="273"/>
        <end position="303"/>
    </location>
</feature>
<feature type="domain" description="DUF112" evidence="2">
    <location>
        <begin position="380"/>
        <end position="556"/>
    </location>
</feature>
<evidence type="ECO:0000313" key="3">
    <source>
        <dbReference type="EMBL" id="AIE96468.1"/>
    </source>
</evidence>
<name>A0A075FYT0_9EURY</name>
<sequence>MEIWLAEWLWLMGSFFIGVFLGCMTGLIPGFHVNNVALIALSLTPLAIGLGIPLSAVAAIIVAMGTVHTFLNYIPSALVGAPDGDTALALLPGHRMLLAGKATQGVAYSARGSQLGLLLSIPLLLFARFLFGENPGLGFYEDSREILPYLLLAISMFLILTETTRLAWPMWMQVMSKNWKVKLFGREFDFSFTDNSNIAGMIVATAFFLLSGFYGWAVFELPGRSPVGMPNATMLMPGLAGLFGIANLLDIYVTTSEMPPQDDDWELPDPGPLMIPCFLSSICAAVMAILPGMTAAQATVVVMTVRNFIGKWKDPDYIPADFEFGPGQTNHPAMQAIARRKEAEAAAEGGIVAAIPDDGSSPRAAIIEPEQRNLLNDESAAMMVGGAPLSEEDLALIQSAKEEREVSPDLDLEAQTSQQDLEVIAILSATNTAVTVMVLAFLYLVGRPRSGAALALNMMYPIDPWSGIEPPPDFIRLLAVTVASGLIAVPLMIKVGKGMLKLHELIPLRSLVMGVIVFVTILVWLSTGWIGIGVLIAGTILGLMPPRIGIRRSHGMGIILVPIMIYTFAQKVDSFGFT</sequence>
<dbReference type="EMBL" id="KF900480">
    <property type="protein sequence ID" value="AIE96468.1"/>
    <property type="molecule type" value="Genomic_DNA"/>
</dbReference>
<feature type="domain" description="DUF112" evidence="2">
    <location>
        <begin position="14"/>
        <end position="308"/>
    </location>
</feature>
<protein>
    <submittedName>
        <fullName evidence="3">Putative dehydrogenase</fullName>
    </submittedName>
</protein>
<keyword evidence="1" id="KW-0812">Transmembrane</keyword>
<dbReference type="PANTHER" id="PTHR42204">
    <property type="entry name" value="INTEGRAL MEMBRANE PROTEIN"/>
    <property type="match status" value="1"/>
</dbReference>
<keyword evidence="1" id="KW-1133">Transmembrane helix</keyword>
<accession>A0A075FYT0</accession>